<comment type="caution">
    <text evidence="1">The sequence shown here is derived from an EMBL/GenBank/DDBJ whole genome shotgun (WGS) entry which is preliminary data.</text>
</comment>
<protein>
    <recommendedName>
        <fullName evidence="3">Lipoprotein</fullName>
    </recommendedName>
</protein>
<keyword evidence="2" id="KW-1185">Reference proteome</keyword>
<dbReference type="EMBL" id="CAXJIO010000004">
    <property type="protein sequence ID" value="CAL2101366.1"/>
    <property type="molecule type" value="Genomic_DNA"/>
</dbReference>
<dbReference type="Proteomes" id="UP001497527">
    <property type="component" value="Unassembled WGS sequence"/>
</dbReference>
<reference evidence="1 2" key="1">
    <citation type="submission" date="2024-05" db="EMBL/GenBank/DDBJ databases">
        <authorList>
            <person name="Duchaud E."/>
        </authorList>
    </citation>
    <scope>NUCLEOTIDE SEQUENCE [LARGE SCALE GENOMIC DNA]</scope>
    <source>
        <strain evidence="1">Ena-SAMPLE-TAB-13-05-2024-13:56:06:370-140308</strain>
    </source>
</reference>
<dbReference type="RefSeq" id="WP_348714130.1">
    <property type="nucleotide sequence ID" value="NZ_CAXJIO010000004.1"/>
</dbReference>
<evidence type="ECO:0000313" key="2">
    <source>
        <dbReference type="Proteomes" id="UP001497527"/>
    </source>
</evidence>
<sequence>MKKLIIAFFLISCSCSSVKNKYRKYDIEKGILTYSIHHYFKDSILQKIYFTNYGATEYIEPLRKDNSSILPILKNEKSEYIFVSDSMVISSNRGFDYIYEKLVTNTSSELFNNTLNITHKKDTVVNNKKCDFIHFQISKTGQSGKAILWKGIPIWVISQVEKGLFEKVNLISIDLESDIPMQKRKLMPYVDSE</sequence>
<name>A0ABM9P7J6_9FLAO</name>
<dbReference type="PROSITE" id="PS51257">
    <property type="entry name" value="PROKAR_LIPOPROTEIN"/>
    <property type="match status" value="1"/>
</dbReference>
<proteinExistence type="predicted"/>
<evidence type="ECO:0008006" key="3">
    <source>
        <dbReference type="Google" id="ProtNLM"/>
    </source>
</evidence>
<accession>A0ABM9P7J6</accession>
<evidence type="ECO:0000313" key="1">
    <source>
        <dbReference type="EMBL" id="CAL2101366.1"/>
    </source>
</evidence>
<gene>
    <name evidence="1" type="ORF">T190423A01A_130046</name>
</gene>
<organism evidence="1 2">
    <name type="scientific">Tenacibaculum polynesiense</name>
    <dbReference type="NCBI Taxonomy" id="3137857"/>
    <lineage>
        <taxon>Bacteria</taxon>
        <taxon>Pseudomonadati</taxon>
        <taxon>Bacteroidota</taxon>
        <taxon>Flavobacteriia</taxon>
        <taxon>Flavobacteriales</taxon>
        <taxon>Flavobacteriaceae</taxon>
        <taxon>Tenacibaculum</taxon>
    </lineage>
</organism>